<feature type="domain" description="YlxR" evidence="1">
    <location>
        <begin position="8"/>
        <end position="81"/>
    </location>
</feature>
<dbReference type="RefSeq" id="WP_014035198.1">
    <property type="nucleotide sequence ID" value="NC_015946.1"/>
</dbReference>
<dbReference type="PANTHER" id="PTHR34215">
    <property type="entry name" value="BLL0784 PROTEIN"/>
    <property type="match status" value="1"/>
</dbReference>
<organism evidence="2 3">
    <name type="scientific">Mycoplasma putrefaciens (strain ATCC 15718 / NCTC 10155 / C30 KS-1 / KS-1)</name>
    <dbReference type="NCBI Taxonomy" id="743965"/>
    <lineage>
        <taxon>Bacteria</taxon>
        <taxon>Bacillati</taxon>
        <taxon>Mycoplasmatota</taxon>
        <taxon>Mollicutes</taxon>
        <taxon>Mycoplasmataceae</taxon>
        <taxon>Mycoplasma</taxon>
    </lineage>
</organism>
<dbReference type="InterPro" id="IPR037465">
    <property type="entry name" value="YlxR"/>
</dbReference>
<sequence length="88" mass="10259">MNNHQSLRKEIVSCEMLPKNQLIRIVKNKQNEVFIDPSQKANGRGVYIKADLNHLEIAKNKNLIAKSLKTKIDPLIYLELENYINENR</sequence>
<dbReference type="Pfam" id="PF04296">
    <property type="entry name" value="YlxR"/>
    <property type="match status" value="1"/>
</dbReference>
<evidence type="ECO:0000313" key="3">
    <source>
        <dbReference type="Proteomes" id="UP000008907"/>
    </source>
</evidence>
<dbReference type="InterPro" id="IPR007393">
    <property type="entry name" value="YlxR_dom"/>
</dbReference>
<dbReference type="SUPFAM" id="SSF64376">
    <property type="entry name" value="YlxR-like"/>
    <property type="match status" value="1"/>
</dbReference>
<proteinExistence type="predicted"/>
<name>A0A7U3ZSU8_MYCPK</name>
<dbReference type="CDD" id="cd00279">
    <property type="entry name" value="YlxR"/>
    <property type="match status" value="1"/>
</dbReference>
<dbReference type="Proteomes" id="UP000008907">
    <property type="component" value="Chromosome"/>
</dbReference>
<dbReference type="InterPro" id="IPR035931">
    <property type="entry name" value="YlxR-like_sf"/>
</dbReference>
<evidence type="ECO:0000313" key="2">
    <source>
        <dbReference type="EMBL" id="AEM68843.1"/>
    </source>
</evidence>
<evidence type="ECO:0000259" key="1">
    <source>
        <dbReference type="Pfam" id="PF04296"/>
    </source>
</evidence>
<accession>A0A7U3ZSU8</accession>
<dbReference type="PANTHER" id="PTHR34215:SF1">
    <property type="entry name" value="YLXR DOMAIN-CONTAINING PROTEIN"/>
    <property type="match status" value="1"/>
</dbReference>
<dbReference type="EMBL" id="CP003021">
    <property type="protein sequence ID" value="AEM68843.1"/>
    <property type="molecule type" value="Genomic_DNA"/>
</dbReference>
<dbReference type="AlphaFoldDB" id="A0A7U3ZSU8"/>
<gene>
    <name evidence="2" type="ordered locus">MPUT_0472</name>
</gene>
<reference evidence="2 3" key="1">
    <citation type="journal article" date="2011" name="J. Bacteriol.">
        <title>Genome Sequence of Mycoplasma putrefaciens Type Strain KS1.</title>
        <authorList>
            <person name="Calcutt M.J."/>
            <person name="Foecking M.F."/>
        </authorList>
    </citation>
    <scope>NUCLEOTIDE SEQUENCE [LARGE SCALE GENOMIC DNA]</scope>
    <source>
        <strain evidence="3">ATCC 15718 / NCTC 10155 / C30 KS-1 / KS-1</strain>
    </source>
</reference>
<dbReference type="NCBIfam" id="NF047356">
    <property type="entry name" value="RNA_bind_RnpM"/>
    <property type="match status" value="1"/>
</dbReference>
<protein>
    <recommendedName>
        <fullName evidence="1">YlxR domain-containing protein</fullName>
    </recommendedName>
</protein>
<dbReference type="Gene3D" id="3.30.1230.10">
    <property type="entry name" value="YlxR-like"/>
    <property type="match status" value="1"/>
</dbReference>
<dbReference type="KEGG" id="mpf:MPUT_0472"/>